<evidence type="ECO:0000313" key="6">
    <source>
        <dbReference type="Proteomes" id="UP001440612"/>
    </source>
</evidence>
<dbReference type="InterPro" id="IPR011711">
    <property type="entry name" value="GntR_C"/>
</dbReference>
<gene>
    <name evidence="5" type="ORF">AABB29_09600</name>
</gene>
<dbReference type="InterPro" id="IPR036388">
    <property type="entry name" value="WH-like_DNA-bd_sf"/>
</dbReference>
<dbReference type="InterPro" id="IPR036390">
    <property type="entry name" value="WH_DNA-bd_sf"/>
</dbReference>
<dbReference type="RefSeq" id="WP_341368932.1">
    <property type="nucleotide sequence ID" value="NZ_CP150951.2"/>
</dbReference>
<evidence type="ECO:0000256" key="2">
    <source>
        <dbReference type="ARBA" id="ARBA00023125"/>
    </source>
</evidence>
<dbReference type="PROSITE" id="PS50949">
    <property type="entry name" value="HTH_GNTR"/>
    <property type="match status" value="1"/>
</dbReference>
<dbReference type="InterPro" id="IPR008920">
    <property type="entry name" value="TF_FadR/GntR_C"/>
</dbReference>
<sequence length="243" mass="27046">MPHQVSYLVTTYADEPAKDRSLSDHAYEQVLSMIIEGDFPVGTKLPTEQVLSQKLSVSRPILRRALKQLRDDGVVVSRQGSGSFVQRRPEGVMLDFAPVGSIADIQRVFEFRAAIEGEAAYLAAARRDETHLTRLKDILQELDRCIQSGELGVDADEAFHAVVCEASDNGYFAAARNSMKSNILKGMNLTRSLSLSKTQARMQKVQAEHYAVFDAIAAQDEDKARDAMRTHVMNARVRVFEDS</sequence>
<dbReference type="PANTHER" id="PTHR43537:SF5">
    <property type="entry name" value="UXU OPERON TRANSCRIPTIONAL REGULATOR"/>
    <property type="match status" value="1"/>
</dbReference>
<dbReference type="SUPFAM" id="SSF46785">
    <property type="entry name" value="Winged helix' DNA-binding domain"/>
    <property type="match status" value="1"/>
</dbReference>
<dbReference type="Proteomes" id="UP001440612">
    <property type="component" value="Chromosome"/>
</dbReference>
<reference evidence="6" key="1">
    <citation type="submission" date="2024-04" db="EMBL/GenBank/DDBJ databases">
        <title>Phylogenomic analyses of a clade within the roseobacter group suggest taxonomic reassignments of species of the genera Aestuariivita, Citreicella, Loktanella, Nautella, Pelagibaca, Ruegeria, Thalassobius, Thiobacimonas and Tropicibacter, and the proposal o.</title>
        <authorList>
            <person name="Jeon C.O."/>
        </authorList>
    </citation>
    <scope>NUCLEOTIDE SEQUENCE [LARGE SCALE GENOMIC DNA]</scope>
    <source>
        <strain evidence="6">BS5-3</strain>
    </source>
</reference>
<name>A0ABZ2V9K7_9RHOB</name>
<proteinExistence type="predicted"/>
<dbReference type="PANTHER" id="PTHR43537">
    <property type="entry name" value="TRANSCRIPTIONAL REGULATOR, GNTR FAMILY"/>
    <property type="match status" value="1"/>
</dbReference>
<protein>
    <submittedName>
        <fullName evidence="5">FadR/GntR family transcriptional regulator</fullName>
    </submittedName>
</protein>
<organism evidence="5 6">
    <name type="scientific">Yoonia phaeophyticola</name>
    <dbReference type="NCBI Taxonomy" id="3137369"/>
    <lineage>
        <taxon>Bacteria</taxon>
        <taxon>Pseudomonadati</taxon>
        <taxon>Pseudomonadota</taxon>
        <taxon>Alphaproteobacteria</taxon>
        <taxon>Rhodobacterales</taxon>
        <taxon>Paracoccaceae</taxon>
        <taxon>Yoonia</taxon>
    </lineage>
</organism>
<evidence type="ECO:0000256" key="1">
    <source>
        <dbReference type="ARBA" id="ARBA00023015"/>
    </source>
</evidence>
<keyword evidence="6" id="KW-1185">Reference proteome</keyword>
<dbReference type="Gene3D" id="1.20.120.530">
    <property type="entry name" value="GntR ligand-binding domain-like"/>
    <property type="match status" value="1"/>
</dbReference>
<dbReference type="PRINTS" id="PR00035">
    <property type="entry name" value="HTHGNTR"/>
</dbReference>
<dbReference type="Gene3D" id="1.10.10.10">
    <property type="entry name" value="Winged helix-like DNA-binding domain superfamily/Winged helix DNA-binding domain"/>
    <property type="match status" value="1"/>
</dbReference>
<feature type="domain" description="HTH gntR-type" evidence="4">
    <location>
        <begin position="20"/>
        <end position="88"/>
    </location>
</feature>
<dbReference type="SMART" id="SM00895">
    <property type="entry name" value="FCD"/>
    <property type="match status" value="1"/>
</dbReference>
<dbReference type="CDD" id="cd07377">
    <property type="entry name" value="WHTH_GntR"/>
    <property type="match status" value="1"/>
</dbReference>
<keyword evidence="1" id="KW-0805">Transcription regulation</keyword>
<dbReference type="Pfam" id="PF07729">
    <property type="entry name" value="FCD"/>
    <property type="match status" value="1"/>
</dbReference>
<dbReference type="SUPFAM" id="SSF48008">
    <property type="entry name" value="GntR ligand-binding domain-like"/>
    <property type="match status" value="1"/>
</dbReference>
<evidence type="ECO:0000259" key="4">
    <source>
        <dbReference type="PROSITE" id="PS50949"/>
    </source>
</evidence>
<accession>A0ABZ2V9K7</accession>
<dbReference type="InterPro" id="IPR000524">
    <property type="entry name" value="Tscrpt_reg_HTH_GntR"/>
</dbReference>
<dbReference type="SMART" id="SM00345">
    <property type="entry name" value="HTH_GNTR"/>
    <property type="match status" value="1"/>
</dbReference>
<keyword evidence="2" id="KW-0238">DNA-binding</keyword>
<dbReference type="Pfam" id="PF00392">
    <property type="entry name" value="GntR"/>
    <property type="match status" value="1"/>
</dbReference>
<keyword evidence="3" id="KW-0804">Transcription</keyword>
<dbReference type="EMBL" id="CP150951">
    <property type="protein sequence ID" value="WZC50835.1"/>
    <property type="molecule type" value="Genomic_DNA"/>
</dbReference>
<evidence type="ECO:0000256" key="3">
    <source>
        <dbReference type="ARBA" id="ARBA00023163"/>
    </source>
</evidence>
<evidence type="ECO:0000313" key="5">
    <source>
        <dbReference type="EMBL" id="WZC50835.1"/>
    </source>
</evidence>